<proteinExistence type="predicted"/>
<keyword evidence="1" id="KW-0175">Coiled coil</keyword>
<feature type="coiled-coil region" evidence="1">
    <location>
        <begin position="165"/>
        <end position="253"/>
    </location>
</feature>
<protein>
    <submittedName>
        <fullName evidence="3">Uncharacterized protein</fullName>
    </submittedName>
</protein>
<feature type="coiled-coil region" evidence="1">
    <location>
        <begin position="349"/>
        <end position="376"/>
    </location>
</feature>
<dbReference type="AlphaFoldDB" id="A0A6H0Y3T6"/>
<organism evidence="3 4">
    <name type="scientific">Peltaster fructicola</name>
    <dbReference type="NCBI Taxonomy" id="286661"/>
    <lineage>
        <taxon>Eukaryota</taxon>
        <taxon>Fungi</taxon>
        <taxon>Dikarya</taxon>
        <taxon>Ascomycota</taxon>
        <taxon>Pezizomycotina</taxon>
        <taxon>Dothideomycetes</taxon>
        <taxon>Dothideomycetes incertae sedis</taxon>
        <taxon>Peltaster</taxon>
    </lineage>
</organism>
<feature type="compositionally biased region" description="Basic and acidic residues" evidence="2">
    <location>
        <begin position="30"/>
        <end position="42"/>
    </location>
</feature>
<evidence type="ECO:0000313" key="4">
    <source>
        <dbReference type="Proteomes" id="UP000503462"/>
    </source>
</evidence>
<dbReference type="Proteomes" id="UP000503462">
    <property type="component" value="Chromosome 5"/>
</dbReference>
<reference evidence="3 4" key="1">
    <citation type="journal article" date="2016" name="Sci. Rep.">
        <title>Peltaster fructicola genome reveals evolution from an invasive phytopathogen to an ectophytic parasite.</title>
        <authorList>
            <person name="Xu C."/>
            <person name="Chen H."/>
            <person name="Gleason M.L."/>
            <person name="Xu J.R."/>
            <person name="Liu H."/>
            <person name="Zhang R."/>
            <person name="Sun G."/>
        </authorList>
    </citation>
    <scope>NUCLEOTIDE SEQUENCE [LARGE SCALE GENOMIC DNA]</scope>
    <source>
        <strain evidence="3 4">LNHT1506</strain>
    </source>
</reference>
<accession>A0A6H0Y3T6</accession>
<keyword evidence="4" id="KW-1185">Reference proteome</keyword>
<name>A0A6H0Y3T6_9PEZI</name>
<feature type="region of interest" description="Disordered" evidence="2">
    <location>
        <begin position="30"/>
        <end position="50"/>
    </location>
</feature>
<gene>
    <name evidence="3" type="ORF">AMS68_007098</name>
</gene>
<sequence>MEFPRPDDTLDFSALDVLSTSSTPRLLQRDKQEKAANAKHDSLVPSIDDDADSNYSINMAALGSAISTINLDREQIKINSDDIGGPSDFTLNLAQYMHDQANTGEVPETPAVDRETMNATTPAVDAVQALASSQCLAAPSLPPEDDLQARMRDLQGRYEQMLECYNKHVTQIDSLTKELDQMRASRKQERQQAIDINNIIAREAKTRDELQQTQRALQVAQQRNAMLENKARKDQLEAEQRQITADLATKEMQTKLSSWKKRVAQSQAQVLVQKAVDDKPATPAAATRDDHDSQAQIIVELKRELQEKDRLHQTELAEMRSEHDGFATDFEKQATKYMSEREAHFEAAKARQQAKIVRLQAQKRGLQGENEELTQRLMTCGKELMAAWGREELGAVPADQRQKYRYMYAQRRSAQHAGSE</sequence>
<dbReference type="OrthoDB" id="3911405at2759"/>
<dbReference type="EMBL" id="CP051143">
    <property type="protein sequence ID" value="QIX01581.1"/>
    <property type="molecule type" value="Genomic_DNA"/>
</dbReference>
<evidence type="ECO:0000256" key="1">
    <source>
        <dbReference type="SAM" id="Coils"/>
    </source>
</evidence>
<evidence type="ECO:0000313" key="3">
    <source>
        <dbReference type="EMBL" id="QIX01581.1"/>
    </source>
</evidence>
<evidence type="ECO:0000256" key="2">
    <source>
        <dbReference type="SAM" id="MobiDB-lite"/>
    </source>
</evidence>